<organism evidence="2 3">
    <name type="scientific">Pleurodeles waltl</name>
    <name type="common">Iberian ribbed newt</name>
    <dbReference type="NCBI Taxonomy" id="8319"/>
    <lineage>
        <taxon>Eukaryota</taxon>
        <taxon>Metazoa</taxon>
        <taxon>Chordata</taxon>
        <taxon>Craniata</taxon>
        <taxon>Vertebrata</taxon>
        <taxon>Euteleostomi</taxon>
        <taxon>Amphibia</taxon>
        <taxon>Batrachia</taxon>
        <taxon>Caudata</taxon>
        <taxon>Salamandroidea</taxon>
        <taxon>Salamandridae</taxon>
        <taxon>Pleurodelinae</taxon>
        <taxon>Pleurodeles</taxon>
    </lineage>
</organism>
<name>A0AAV7NZJ1_PLEWA</name>
<evidence type="ECO:0000256" key="1">
    <source>
        <dbReference type="SAM" id="MobiDB-lite"/>
    </source>
</evidence>
<evidence type="ECO:0000313" key="3">
    <source>
        <dbReference type="Proteomes" id="UP001066276"/>
    </source>
</evidence>
<accession>A0AAV7NZJ1</accession>
<reference evidence="2" key="1">
    <citation type="journal article" date="2022" name="bioRxiv">
        <title>Sequencing and chromosome-scale assembly of the giantPleurodeles waltlgenome.</title>
        <authorList>
            <person name="Brown T."/>
            <person name="Elewa A."/>
            <person name="Iarovenko S."/>
            <person name="Subramanian E."/>
            <person name="Araus A.J."/>
            <person name="Petzold A."/>
            <person name="Susuki M."/>
            <person name="Suzuki K.-i.T."/>
            <person name="Hayashi T."/>
            <person name="Toyoda A."/>
            <person name="Oliveira C."/>
            <person name="Osipova E."/>
            <person name="Leigh N.D."/>
            <person name="Simon A."/>
            <person name="Yun M.H."/>
        </authorList>
    </citation>
    <scope>NUCLEOTIDE SEQUENCE</scope>
    <source>
        <strain evidence="2">20211129_DDA</strain>
        <tissue evidence="2">Liver</tissue>
    </source>
</reference>
<dbReference type="EMBL" id="JANPWB010000012">
    <property type="protein sequence ID" value="KAJ1120004.1"/>
    <property type="molecule type" value="Genomic_DNA"/>
</dbReference>
<gene>
    <name evidence="2" type="ORF">NDU88_008187</name>
</gene>
<dbReference type="Proteomes" id="UP001066276">
    <property type="component" value="Chromosome 8"/>
</dbReference>
<comment type="caution">
    <text evidence="2">The sequence shown here is derived from an EMBL/GenBank/DDBJ whole genome shotgun (WGS) entry which is preliminary data.</text>
</comment>
<dbReference type="AlphaFoldDB" id="A0AAV7NZJ1"/>
<evidence type="ECO:0000313" key="2">
    <source>
        <dbReference type="EMBL" id="KAJ1120004.1"/>
    </source>
</evidence>
<proteinExistence type="predicted"/>
<keyword evidence="3" id="KW-1185">Reference proteome</keyword>
<sequence>MEPGSACPPGGSYLTSGPRAEFTLYSQSPSLSGALPPQFTAPMRPTVQCPEGLPSDDFTVHSRCRRVTPGLSPMGPAQSRPLDVPRRYQRGFSFCLSMGHVSALGLSNVSLLQGLPHRPPSSVRHSTKPSGLYELSASWPFLSGPVLSPWYFLTQGDQLYCGPGFPAARSPFFRPS</sequence>
<protein>
    <submittedName>
        <fullName evidence="2">Uncharacterized protein</fullName>
    </submittedName>
</protein>
<feature type="region of interest" description="Disordered" evidence="1">
    <location>
        <begin position="33"/>
        <end position="54"/>
    </location>
</feature>